<evidence type="ECO:0000256" key="1">
    <source>
        <dbReference type="SAM" id="Coils"/>
    </source>
</evidence>
<evidence type="ECO:0000256" key="2">
    <source>
        <dbReference type="SAM" id="MobiDB-lite"/>
    </source>
</evidence>
<evidence type="ECO:0000313" key="3">
    <source>
        <dbReference type="EMBL" id="OMJ70497.1"/>
    </source>
</evidence>
<sequence>MFEFSLKSLEGNEPIACKLETESLSEGLCGTIKNLTDEERISPAPLQIQFKTQEYWEYIHNLQISIATLNIALDHEKASNAKTYEIFVEKDKKLQAEYDKKIEMLSEKIERLKKVNISVLQEKKCIEEMLNHERDYVKSFETKLKETTLSYTEALQKAEERDTCFVHRLSDLMKENAELNQTVRQLKFDLQQKNDYLYSIEEDLRKKSESLDKELPYLNNKSEDFYQTMSISQEKCLNLINELVKNPEESIDNFANSFYYIYQEENASLTKEIQTLIDKNTSLSSEKEALKTDNLEKTSRIKELETEISMYTSQISFDQQINPINSSKIIIESSENLEIESEINPINLTQNLINETIKTQEKTISDLQNKVKQLEEENSKILSELNQIKYKTIQEIKLERIKVDEIDLQLQKFCCDHMIENPFAKMLNGIYMYNSKQINIVLRNNSLVCKYGVVSTPIEEFLHVGTKSKKPLNTSNSPNVGQGKSDKIGLPTASPKTRVKVGHGENENIVSDERPKSYVKEKLFSPVRKHYKRIH</sequence>
<dbReference type="AlphaFoldDB" id="A0A1R2B187"/>
<feature type="compositionally biased region" description="Basic and acidic residues" evidence="2">
    <location>
        <begin position="502"/>
        <end position="512"/>
    </location>
</feature>
<evidence type="ECO:0000313" key="4">
    <source>
        <dbReference type="Proteomes" id="UP000187209"/>
    </source>
</evidence>
<name>A0A1R2B187_9CILI</name>
<keyword evidence="4" id="KW-1185">Reference proteome</keyword>
<feature type="coiled-coil region" evidence="1">
    <location>
        <begin position="95"/>
        <end position="122"/>
    </location>
</feature>
<feature type="coiled-coil region" evidence="1">
    <location>
        <begin position="357"/>
        <end position="391"/>
    </location>
</feature>
<dbReference type="EMBL" id="MPUH01001082">
    <property type="protein sequence ID" value="OMJ70497.1"/>
    <property type="molecule type" value="Genomic_DNA"/>
</dbReference>
<feature type="compositionally biased region" description="Polar residues" evidence="2">
    <location>
        <begin position="471"/>
        <end position="482"/>
    </location>
</feature>
<feature type="region of interest" description="Disordered" evidence="2">
    <location>
        <begin position="468"/>
        <end position="512"/>
    </location>
</feature>
<feature type="coiled-coil region" evidence="1">
    <location>
        <begin position="266"/>
        <end position="307"/>
    </location>
</feature>
<dbReference type="Proteomes" id="UP000187209">
    <property type="component" value="Unassembled WGS sequence"/>
</dbReference>
<comment type="caution">
    <text evidence="3">The sequence shown here is derived from an EMBL/GenBank/DDBJ whole genome shotgun (WGS) entry which is preliminary data.</text>
</comment>
<protein>
    <submittedName>
        <fullName evidence="3">Uncharacterized protein</fullName>
    </submittedName>
</protein>
<dbReference type="OrthoDB" id="2157866at2759"/>
<accession>A0A1R2B187</accession>
<gene>
    <name evidence="3" type="ORF">SteCoe_31516</name>
</gene>
<organism evidence="3 4">
    <name type="scientific">Stentor coeruleus</name>
    <dbReference type="NCBI Taxonomy" id="5963"/>
    <lineage>
        <taxon>Eukaryota</taxon>
        <taxon>Sar</taxon>
        <taxon>Alveolata</taxon>
        <taxon>Ciliophora</taxon>
        <taxon>Postciliodesmatophora</taxon>
        <taxon>Heterotrichea</taxon>
        <taxon>Heterotrichida</taxon>
        <taxon>Stentoridae</taxon>
        <taxon>Stentor</taxon>
    </lineage>
</organism>
<proteinExistence type="predicted"/>
<reference evidence="3 4" key="1">
    <citation type="submission" date="2016-11" db="EMBL/GenBank/DDBJ databases">
        <title>The macronuclear genome of Stentor coeruleus: a giant cell with tiny introns.</title>
        <authorList>
            <person name="Slabodnick M."/>
            <person name="Ruby J.G."/>
            <person name="Reiff S.B."/>
            <person name="Swart E.C."/>
            <person name="Gosai S."/>
            <person name="Prabakaran S."/>
            <person name="Witkowska E."/>
            <person name="Larue G.E."/>
            <person name="Fisher S."/>
            <person name="Freeman R.M."/>
            <person name="Gunawardena J."/>
            <person name="Chu W."/>
            <person name="Stover N.A."/>
            <person name="Gregory B.D."/>
            <person name="Nowacki M."/>
            <person name="Derisi J."/>
            <person name="Roy S.W."/>
            <person name="Marshall W.F."/>
            <person name="Sood P."/>
        </authorList>
    </citation>
    <scope>NUCLEOTIDE SEQUENCE [LARGE SCALE GENOMIC DNA]</scope>
    <source>
        <strain evidence="3">WM001</strain>
    </source>
</reference>
<keyword evidence="1" id="KW-0175">Coiled coil</keyword>